<dbReference type="InterPro" id="IPR025558">
    <property type="entry name" value="DUF4283"/>
</dbReference>
<protein>
    <recommendedName>
        <fullName evidence="2">DUF4283 domain-containing protein</fullName>
    </recommendedName>
</protein>
<feature type="region of interest" description="Disordered" evidence="1">
    <location>
        <begin position="102"/>
        <end position="126"/>
    </location>
</feature>
<dbReference type="PANTHER" id="PTHR31286">
    <property type="entry name" value="GLYCINE-RICH CELL WALL STRUCTURAL PROTEIN 1.8-LIKE"/>
    <property type="match status" value="1"/>
</dbReference>
<feature type="compositionally biased region" description="Low complexity" evidence="1">
    <location>
        <begin position="102"/>
        <end position="113"/>
    </location>
</feature>
<gene>
    <name evidence="3" type="ORF">Sangu_3077200</name>
</gene>
<accession>A0AAW2K7L3</accession>
<reference evidence="3" key="2">
    <citation type="journal article" date="2024" name="Plant">
        <title>Genomic evolution and insights into agronomic trait innovations of Sesamum species.</title>
        <authorList>
            <person name="Miao H."/>
            <person name="Wang L."/>
            <person name="Qu L."/>
            <person name="Liu H."/>
            <person name="Sun Y."/>
            <person name="Le M."/>
            <person name="Wang Q."/>
            <person name="Wei S."/>
            <person name="Zheng Y."/>
            <person name="Lin W."/>
            <person name="Duan Y."/>
            <person name="Cao H."/>
            <person name="Xiong S."/>
            <person name="Wang X."/>
            <person name="Wei L."/>
            <person name="Li C."/>
            <person name="Ma Q."/>
            <person name="Ju M."/>
            <person name="Zhao R."/>
            <person name="Li G."/>
            <person name="Mu C."/>
            <person name="Tian Q."/>
            <person name="Mei H."/>
            <person name="Zhang T."/>
            <person name="Gao T."/>
            <person name="Zhang H."/>
        </authorList>
    </citation>
    <scope>NUCLEOTIDE SEQUENCE</scope>
    <source>
        <strain evidence="3">G01</strain>
    </source>
</reference>
<evidence type="ECO:0000256" key="1">
    <source>
        <dbReference type="SAM" id="MobiDB-lite"/>
    </source>
</evidence>
<feature type="region of interest" description="Disordered" evidence="1">
    <location>
        <begin position="153"/>
        <end position="180"/>
    </location>
</feature>
<proteinExistence type="predicted"/>
<feature type="region of interest" description="Disordered" evidence="1">
    <location>
        <begin position="217"/>
        <end position="241"/>
    </location>
</feature>
<comment type="caution">
    <text evidence="3">The sequence shown here is derived from an EMBL/GenBank/DDBJ whole genome shotgun (WGS) entry which is preliminary data.</text>
</comment>
<reference evidence="3" key="1">
    <citation type="submission" date="2020-06" db="EMBL/GenBank/DDBJ databases">
        <authorList>
            <person name="Li T."/>
            <person name="Hu X."/>
            <person name="Zhang T."/>
            <person name="Song X."/>
            <person name="Zhang H."/>
            <person name="Dai N."/>
            <person name="Sheng W."/>
            <person name="Hou X."/>
            <person name="Wei L."/>
        </authorList>
    </citation>
    <scope>NUCLEOTIDE SEQUENCE</scope>
    <source>
        <strain evidence="3">G01</strain>
        <tissue evidence="3">Leaf</tissue>
    </source>
</reference>
<dbReference type="InterPro" id="IPR040256">
    <property type="entry name" value="At4g02000-like"/>
</dbReference>
<name>A0AAW2K7L3_9LAMI</name>
<dbReference type="AlphaFoldDB" id="A0AAW2K7L3"/>
<dbReference type="PANTHER" id="PTHR31286:SF165">
    <property type="entry name" value="DUF4283 DOMAIN-CONTAINING PROTEIN"/>
    <property type="match status" value="1"/>
</dbReference>
<dbReference type="Pfam" id="PF14111">
    <property type="entry name" value="DUF4283"/>
    <property type="match status" value="1"/>
</dbReference>
<feature type="compositionally biased region" description="Low complexity" evidence="1">
    <location>
        <begin position="223"/>
        <end position="235"/>
    </location>
</feature>
<evidence type="ECO:0000259" key="2">
    <source>
        <dbReference type="Pfam" id="PF14111"/>
    </source>
</evidence>
<organism evidence="3">
    <name type="scientific">Sesamum angustifolium</name>
    <dbReference type="NCBI Taxonomy" id="2727405"/>
    <lineage>
        <taxon>Eukaryota</taxon>
        <taxon>Viridiplantae</taxon>
        <taxon>Streptophyta</taxon>
        <taxon>Embryophyta</taxon>
        <taxon>Tracheophyta</taxon>
        <taxon>Spermatophyta</taxon>
        <taxon>Magnoliopsida</taxon>
        <taxon>eudicotyledons</taxon>
        <taxon>Gunneridae</taxon>
        <taxon>Pentapetalae</taxon>
        <taxon>asterids</taxon>
        <taxon>lamiids</taxon>
        <taxon>Lamiales</taxon>
        <taxon>Pedaliaceae</taxon>
        <taxon>Sesamum</taxon>
    </lineage>
</organism>
<dbReference type="EMBL" id="JACGWK010000215">
    <property type="protein sequence ID" value="KAL0302792.1"/>
    <property type="molecule type" value="Genomic_DNA"/>
</dbReference>
<feature type="compositionally biased region" description="Polar residues" evidence="1">
    <location>
        <begin position="165"/>
        <end position="180"/>
    </location>
</feature>
<feature type="region of interest" description="Disordered" evidence="1">
    <location>
        <begin position="1"/>
        <end position="40"/>
    </location>
</feature>
<feature type="compositionally biased region" description="Basic and acidic residues" evidence="1">
    <location>
        <begin position="16"/>
        <end position="27"/>
    </location>
</feature>
<sequence>MLPNSPKSLCSLTHTTHTEHSAPHVENPDGEPDDDAAVPLGGEAVSEIPEGQEPNCRFSEEFDFEEFYSLASRVLDGDTASMASLNSLKNRWEEKFKLRQNPMAAARAPTPTTLKPVAGRPSTPFRPRVSFLPRRNVLSGMDAPPLPELEIPNQLDGGPQRSIENRSCPSNSSSTHNLFPSQETLPEEITILKDFDIPIQLDGGLIRSELMDTRVVQEDRVESSSNFESTPSSDSIQDPVPEQPEIYIGTVKLMSNSVDNIAGAFLQSTRKTLHFVPPIKQNGEIVIRPTREVVENGSKKWHATAVGYFLGKRPYFPQLESFVRANWNGLQHVSATSSGFYFFRFRTRIAMEEVVEGGPWLFQGQPIVLQYWEQGMSLRRQKHTQIPVWIRLKHLPMEYWTDDGLSAVASGVGMPLYADGITKECSRLDFARVCVMLDYNSTLPKHLIVISPVLRNGKEDPKRIDVEYEWLPQWCKHCCSLGHTAAACPDNMKKKIAPPITVFVKKQASNLDSVQSVLSADLEAGVSKTPASPAFVPVLKHARPAPERTEDGQLEIVKPGGKEVALHNSFGALDMGNNDAEMVENISPLLGPNNSSPTVGVP</sequence>
<feature type="compositionally biased region" description="Polar residues" evidence="1">
    <location>
        <begin position="1"/>
        <end position="15"/>
    </location>
</feature>
<evidence type="ECO:0000313" key="3">
    <source>
        <dbReference type="EMBL" id="KAL0302792.1"/>
    </source>
</evidence>
<feature type="domain" description="DUF4283" evidence="2">
    <location>
        <begin position="299"/>
        <end position="376"/>
    </location>
</feature>